<gene>
    <name evidence="2" type="ORF">H8R92_11535</name>
</gene>
<dbReference type="Proteomes" id="UP000662088">
    <property type="component" value="Unassembled WGS sequence"/>
</dbReference>
<evidence type="ECO:0000313" key="3">
    <source>
        <dbReference type="Proteomes" id="UP000662088"/>
    </source>
</evidence>
<keyword evidence="1" id="KW-1133">Transmembrane helix</keyword>
<dbReference type="AlphaFoldDB" id="A0A8I0DMB6"/>
<protein>
    <submittedName>
        <fullName evidence="2">Uncharacterized protein</fullName>
    </submittedName>
</protein>
<dbReference type="EMBL" id="JACOOQ010000021">
    <property type="protein sequence ID" value="MBC5641033.1"/>
    <property type="molecule type" value="Genomic_DNA"/>
</dbReference>
<feature type="transmembrane region" description="Helical" evidence="1">
    <location>
        <begin position="6"/>
        <end position="29"/>
    </location>
</feature>
<keyword evidence="1" id="KW-0472">Membrane</keyword>
<evidence type="ECO:0000256" key="1">
    <source>
        <dbReference type="SAM" id="Phobius"/>
    </source>
</evidence>
<dbReference type="RefSeq" id="WP_186835520.1">
    <property type="nucleotide sequence ID" value="NZ_JACOOQ010000021.1"/>
</dbReference>
<proteinExistence type="predicted"/>
<keyword evidence="3" id="KW-1185">Reference proteome</keyword>
<evidence type="ECO:0000313" key="2">
    <source>
        <dbReference type="EMBL" id="MBC5641033.1"/>
    </source>
</evidence>
<reference evidence="2" key="1">
    <citation type="submission" date="2020-08" db="EMBL/GenBank/DDBJ databases">
        <title>Genome public.</title>
        <authorList>
            <person name="Liu C."/>
            <person name="Sun Q."/>
        </authorList>
    </citation>
    <scope>NUCLEOTIDE SEQUENCE</scope>
    <source>
        <strain evidence="2">NSJ-42</strain>
    </source>
</reference>
<keyword evidence="1" id="KW-0812">Transmembrane</keyword>
<name>A0A8I0DMB6_9CLOT</name>
<organism evidence="2 3">
    <name type="scientific">Clostridium lentum</name>
    <dbReference type="NCBI Taxonomy" id="2763037"/>
    <lineage>
        <taxon>Bacteria</taxon>
        <taxon>Bacillati</taxon>
        <taxon>Bacillota</taxon>
        <taxon>Clostridia</taxon>
        <taxon>Eubacteriales</taxon>
        <taxon>Clostridiaceae</taxon>
        <taxon>Clostridium</taxon>
    </lineage>
</organism>
<sequence length="56" mass="6313">MNAVEGLSKLIAWVIVTAIKIVVYPIYIISDIISRVCKGILNSISEKKEIEFEECE</sequence>
<accession>A0A8I0DMB6</accession>
<comment type="caution">
    <text evidence="2">The sequence shown here is derived from an EMBL/GenBank/DDBJ whole genome shotgun (WGS) entry which is preliminary data.</text>
</comment>